<keyword evidence="2" id="KW-0472">Membrane</keyword>
<dbReference type="EMBL" id="JABSTU010000001">
    <property type="protein sequence ID" value="KAH8038268.1"/>
    <property type="molecule type" value="Genomic_DNA"/>
</dbReference>
<protein>
    <submittedName>
        <fullName evidence="3">Uncharacterized protein</fullName>
    </submittedName>
</protein>
<name>A0A9J6EVM1_RHIMP</name>
<gene>
    <name evidence="3" type="ORF">HPB51_000241</name>
</gene>
<feature type="transmembrane region" description="Helical" evidence="2">
    <location>
        <begin position="161"/>
        <end position="183"/>
    </location>
</feature>
<feature type="transmembrane region" description="Helical" evidence="2">
    <location>
        <begin position="83"/>
        <end position="103"/>
    </location>
</feature>
<feature type="transmembrane region" description="Helical" evidence="2">
    <location>
        <begin position="123"/>
        <end position="140"/>
    </location>
</feature>
<evidence type="ECO:0000313" key="4">
    <source>
        <dbReference type="Proteomes" id="UP000821866"/>
    </source>
</evidence>
<evidence type="ECO:0000313" key="3">
    <source>
        <dbReference type="EMBL" id="KAH8038268.1"/>
    </source>
</evidence>
<comment type="caution">
    <text evidence="3">The sequence shown here is derived from an EMBL/GenBank/DDBJ whole genome shotgun (WGS) entry which is preliminary data.</text>
</comment>
<organism evidence="3 4">
    <name type="scientific">Rhipicephalus microplus</name>
    <name type="common">Cattle tick</name>
    <name type="synonym">Boophilus microplus</name>
    <dbReference type="NCBI Taxonomy" id="6941"/>
    <lineage>
        <taxon>Eukaryota</taxon>
        <taxon>Metazoa</taxon>
        <taxon>Ecdysozoa</taxon>
        <taxon>Arthropoda</taxon>
        <taxon>Chelicerata</taxon>
        <taxon>Arachnida</taxon>
        <taxon>Acari</taxon>
        <taxon>Parasitiformes</taxon>
        <taxon>Ixodida</taxon>
        <taxon>Ixodoidea</taxon>
        <taxon>Ixodidae</taxon>
        <taxon>Rhipicephalinae</taxon>
        <taxon>Rhipicephalus</taxon>
        <taxon>Boophilus</taxon>
    </lineage>
</organism>
<keyword evidence="2" id="KW-1133">Transmembrane helix</keyword>
<feature type="compositionally biased region" description="Polar residues" evidence="1">
    <location>
        <begin position="267"/>
        <end position="277"/>
    </location>
</feature>
<reference evidence="3" key="2">
    <citation type="submission" date="2021-09" db="EMBL/GenBank/DDBJ databases">
        <authorList>
            <person name="Jia N."/>
            <person name="Wang J."/>
            <person name="Shi W."/>
            <person name="Du L."/>
            <person name="Sun Y."/>
            <person name="Zhan W."/>
            <person name="Jiang J."/>
            <person name="Wang Q."/>
            <person name="Zhang B."/>
            <person name="Ji P."/>
            <person name="Sakyi L.B."/>
            <person name="Cui X."/>
            <person name="Yuan T."/>
            <person name="Jiang B."/>
            <person name="Yang W."/>
            <person name="Lam T.T.-Y."/>
            <person name="Chang Q."/>
            <person name="Ding S."/>
            <person name="Wang X."/>
            <person name="Zhu J."/>
            <person name="Ruan X."/>
            <person name="Zhao L."/>
            <person name="Wei J."/>
            <person name="Que T."/>
            <person name="Du C."/>
            <person name="Cheng J."/>
            <person name="Dai P."/>
            <person name="Han X."/>
            <person name="Huang E."/>
            <person name="Gao Y."/>
            <person name="Liu J."/>
            <person name="Shao H."/>
            <person name="Ye R."/>
            <person name="Li L."/>
            <person name="Wei W."/>
            <person name="Wang X."/>
            <person name="Wang C."/>
            <person name="Huo Q."/>
            <person name="Li W."/>
            <person name="Guo W."/>
            <person name="Chen H."/>
            <person name="Chen S."/>
            <person name="Zhou L."/>
            <person name="Zhou L."/>
            <person name="Ni X."/>
            <person name="Tian J."/>
            <person name="Zhou Y."/>
            <person name="Sheng Y."/>
            <person name="Liu T."/>
            <person name="Pan Y."/>
            <person name="Xia L."/>
            <person name="Li J."/>
            <person name="Zhao F."/>
            <person name="Cao W."/>
        </authorList>
    </citation>
    <scope>NUCLEOTIDE SEQUENCE</scope>
    <source>
        <strain evidence="3">Rmic-2018</strain>
        <tissue evidence="3">Larvae</tissue>
    </source>
</reference>
<evidence type="ECO:0000256" key="1">
    <source>
        <dbReference type="SAM" id="MobiDB-lite"/>
    </source>
</evidence>
<keyword evidence="4" id="KW-1185">Reference proteome</keyword>
<sequence length="303" mass="34188">MRREDIGSIRFGGTEILKDRPTHCFPVCEQGMKSLSESPPGNPQILHHLGNYTLHTFCKHFDGTWRAEKEDKEEEMIKSRMEAIFIISMHTMQNIIGVIRFSYGFHRTGSPNVGFKLDVCLGTESFANILTDAIVIFLLWKEEKSLGVDVRLAQMTRVLGVFIAWNAIALHVCAFGNLMGLLYPPKWLYYTSLLYEYYLFYKATKGKPFDSAALSRTAVSVSHASAFSEDRKTFSPIKIEPVRRQSIVVQYREAVKEQAARAGGSQRRPSASMNAPTPQWPLKCHRGIAAARAGNQLLVQARL</sequence>
<keyword evidence="2" id="KW-0812">Transmembrane</keyword>
<reference evidence="3" key="1">
    <citation type="journal article" date="2020" name="Cell">
        <title>Large-Scale Comparative Analyses of Tick Genomes Elucidate Their Genetic Diversity and Vector Capacities.</title>
        <authorList>
            <consortium name="Tick Genome and Microbiome Consortium (TIGMIC)"/>
            <person name="Jia N."/>
            <person name="Wang J."/>
            <person name="Shi W."/>
            <person name="Du L."/>
            <person name="Sun Y."/>
            <person name="Zhan W."/>
            <person name="Jiang J.F."/>
            <person name="Wang Q."/>
            <person name="Zhang B."/>
            <person name="Ji P."/>
            <person name="Bell-Sakyi L."/>
            <person name="Cui X.M."/>
            <person name="Yuan T.T."/>
            <person name="Jiang B.G."/>
            <person name="Yang W.F."/>
            <person name="Lam T.T."/>
            <person name="Chang Q.C."/>
            <person name="Ding S.J."/>
            <person name="Wang X.J."/>
            <person name="Zhu J.G."/>
            <person name="Ruan X.D."/>
            <person name="Zhao L."/>
            <person name="Wei J.T."/>
            <person name="Ye R.Z."/>
            <person name="Que T.C."/>
            <person name="Du C.H."/>
            <person name="Zhou Y.H."/>
            <person name="Cheng J.X."/>
            <person name="Dai P.F."/>
            <person name="Guo W.B."/>
            <person name="Han X.H."/>
            <person name="Huang E.J."/>
            <person name="Li L.F."/>
            <person name="Wei W."/>
            <person name="Gao Y.C."/>
            <person name="Liu J.Z."/>
            <person name="Shao H.Z."/>
            <person name="Wang X."/>
            <person name="Wang C.C."/>
            <person name="Yang T.C."/>
            <person name="Huo Q.B."/>
            <person name="Li W."/>
            <person name="Chen H.Y."/>
            <person name="Chen S.E."/>
            <person name="Zhou L.G."/>
            <person name="Ni X.B."/>
            <person name="Tian J.H."/>
            <person name="Sheng Y."/>
            <person name="Liu T."/>
            <person name="Pan Y.S."/>
            <person name="Xia L.Y."/>
            <person name="Li J."/>
            <person name="Zhao F."/>
            <person name="Cao W.C."/>
        </authorList>
    </citation>
    <scope>NUCLEOTIDE SEQUENCE</scope>
    <source>
        <strain evidence="3">Rmic-2018</strain>
    </source>
</reference>
<dbReference type="Proteomes" id="UP000821866">
    <property type="component" value="Chromosome 1"/>
</dbReference>
<feature type="region of interest" description="Disordered" evidence="1">
    <location>
        <begin position="259"/>
        <end position="278"/>
    </location>
</feature>
<dbReference type="AlphaFoldDB" id="A0A9J6EVM1"/>
<evidence type="ECO:0000256" key="2">
    <source>
        <dbReference type="SAM" id="Phobius"/>
    </source>
</evidence>
<proteinExistence type="predicted"/>
<accession>A0A9J6EVM1</accession>